<gene>
    <name evidence="2" type="ORF">SCF082_LOCUS37073</name>
</gene>
<dbReference type="InterPro" id="IPR010640">
    <property type="entry name" value="Low_temperature_requirement_A"/>
</dbReference>
<keyword evidence="1" id="KW-0812">Transmembrane</keyword>
<protein>
    <submittedName>
        <fullName evidence="2">Uncharacterized protein</fullName>
    </submittedName>
</protein>
<comment type="caution">
    <text evidence="2">The sequence shown here is derived from an EMBL/GenBank/DDBJ whole genome shotgun (WGS) entry which is preliminary data.</text>
</comment>
<accession>A0ABP0PN25</accession>
<evidence type="ECO:0000313" key="3">
    <source>
        <dbReference type="Proteomes" id="UP001642464"/>
    </source>
</evidence>
<sequence>MQDADPVFMNVTVPELPAVDGNTPQFRVPSAAKMQALVDKERDRVLPLGTVLPSVNAQGEIIESDLPAGAGPSGAPEEGGVDTVLVLGSGALGLVAVLGAAALVIWARKNRNKAAGGKGLQTTGKAGAMSGLRRLWARPGLAAEWDQEYEDRSAAWWELFLDLLFVAAASNVADTFKEDMTLHGAFGFVVTFSLFFAGWTWYTVFSSRYVDASLSHSVLLFVYLLGVAGMVVNASGDEALHG</sequence>
<reference evidence="2 3" key="1">
    <citation type="submission" date="2024-02" db="EMBL/GenBank/DDBJ databases">
        <authorList>
            <person name="Chen Y."/>
            <person name="Shah S."/>
            <person name="Dougan E. K."/>
            <person name="Thang M."/>
            <person name="Chan C."/>
        </authorList>
    </citation>
    <scope>NUCLEOTIDE SEQUENCE [LARGE SCALE GENOMIC DNA]</scope>
</reference>
<feature type="transmembrane region" description="Helical" evidence="1">
    <location>
        <begin position="185"/>
        <end position="205"/>
    </location>
</feature>
<dbReference type="EMBL" id="CAXAMM010037465">
    <property type="protein sequence ID" value="CAK9077191.1"/>
    <property type="molecule type" value="Genomic_DNA"/>
</dbReference>
<keyword evidence="1" id="KW-0472">Membrane</keyword>
<evidence type="ECO:0000313" key="2">
    <source>
        <dbReference type="EMBL" id="CAK9077191.1"/>
    </source>
</evidence>
<proteinExistence type="predicted"/>
<feature type="transmembrane region" description="Helical" evidence="1">
    <location>
        <begin position="84"/>
        <end position="106"/>
    </location>
</feature>
<feature type="transmembrane region" description="Helical" evidence="1">
    <location>
        <begin position="217"/>
        <end position="236"/>
    </location>
</feature>
<keyword evidence="3" id="KW-1185">Reference proteome</keyword>
<dbReference type="Pfam" id="PF06772">
    <property type="entry name" value="LtrA"/>
    <property type="match status" value="1"/>
</dbReference>
<dbReference type="PANTHER" id="PTHR36840:SF1">
    <property type="entry name" value="BLL5714 PROTEIN"/>
    <property type="match status" value="1"/>
</dbReference>
<dbReference type="Proteomes" id="UP001642464">
    <property type="component" value="Unassembled WGS sequence"/>
</dbReference>
<name>A0ABP0PN25_9DINO</name>
<dbReference type="PANTHER" id="PTHR36840">
    <property type="entry name" value="BLL5714 PROTEIN"/>
    <property type="match status" value="1"/>
</dbReference>
<keyword evidence="1" id="KW-1133">Transmembrane helix</keyword>
<evidence type="ECO:0000256" key="1">
    <source>
        <dbReference type="SAM" id="Phobius"/>
    </source>
</evidence>
<organism evidence="2 3">
    <name type="scientific">Durusdinium trenchii</name>
    <dbReference type="NCBI Taxonomy" id="1381693"/>
    <lineage>
        <taxon>Eukaryota</taxon>
        <taxon>Sar</taxon>
        <taxon>Alveolata</taxon>
        <taxon>Dinophyceae</taxon>
        <taxon>Suessiales</taxon>
        <taxon>Symbiodiniaceae</taxon>
        <taxon>Durusdinium</taxon>
    </lineage>
</organism>
<feature type="non-terminal residue" evidence="2">
    <location>
        <position position="242"/>
    </location>
</feature>